<dbReference type="GO" id="GO:0016787">
    <property type="term" value="F:hydrolase activity"/>
    <property type="evidence" value="ECO:0007669"/>
    <property type="project" value="UniProtKB-KW"/>
</dbReference>
<dbReference type="GO" id="GO:0005507">
    <property type="term" value="F:copper ion binding"/>
    <property type="evidence" value="ECO:0007669"/>
    <property type="project" value="TreeGrafter"/>
</dbReference>
<sequence>MLTNWYQYGNSIGVQPEWTTAGVRALFTFRHHPDDPNDTLNLAFQEGTPSSATVTNRSLVAKQMGVELSSLVFVKQVHGTSVVTITAEDRGMGAMAPDANRVSADAMVTNVPGVTLCILTADCVPVLFYDPVRRAVGAAHSGWRGTVGHISARVVEAMQREFGTKPRDLLVSIGPSIRSCCYEVDDVVAEPVAREFQDPVLFLRFGKPNKYRFSMQSAIRMDLERLGVARARIEDTGLCTSCRANHLFSHRKEQGRAGRLGALIALA</sequence>
<keyword evidence="14" id="KW-1185">Reference proteome</keyword>
<dbReference type="Gene3D" id="3.60.140.10">
    <property type="entry name" value="CNF1/YfiH-like putative cysteine hydrolases"/>
    <property type="match status" value="1"/>
</dbReference>
<comment type="function">
    <text evidence="3">Purine nucleoside enzyme that catalyzes the phosphorolysis of adenosine and inosine nucleosides, yielding D-ribose 1-phosphate and the respective free bases, adenine and hypoxanthine. Also catalyzes the phosphorolysis of S-methyl-5'-thioadenosine into adenine and S-methyl-5-thio-alpha-D-ribose 1-phosphate. Also has adenosine deaminase activity.</text>
</comment>
<dbReference type="InterPro" id="IPR011324">
    <property type="entry name" value="Cytotoxic_necrot_fac-like_cat"/>
</dbReference>
<evidence type="ECO:0000256" key="1">
    <source>
        <dbReference type="ARBA" id="ARBA00000553"/>
    </source>
</evidence>
<dbReference type="GO" id="GO:0017061">
    <property type="term" value="F:S-methyl-5-thioadenosine phosphorylase activity"/>
    <property type="evidence" value="ECO:0007669"/>
    <property type="project" value="UniProtKB-EC"/>
</dbReference>
<evidence type="ECO:0000256" key="9">
    <source>
        <dbReference type="ARBA" id="ARBA00047989"/>
    </source>
</evidence>
<dbReference type="InterPro" id="IPR003730">
    <property type="entry name" value="Cu_polyphenol_OxRdtase"/>
</dbReference>
<evidence type="ECO:0000256" key="6">
    <source>
        <dbReference type="ARBA" id="ARBA00022723"/>
    </source>
</evidence>
<dbReference type="NCBIfam" id="TIGR00726">
    <property type="entry name" value="peptidoglycan editing factor PgeF"/>
    <property type="match status" value="1"/>
</dbReference>
<dbReference type="EMBL" id="CP080467">
    <property type="protein sequence ID" value="UNO50591.1"/>
    <property type="molecule type" value="Genomic_DNA"/>
</dbReference>
<dbReference type="KEGG" id="aaco:K1I37_09165"/>
<comment type="catalytic activity">
    <reaction evidence="11">
        <text>S-methyl-5'-thioadenosine + phosphate = 5-(methylsulfanyl)-alpha-D-ribose 1-phosphate + adenine</text>
        <dbReference type="Rhea" id="RHEA:11852"/>
        <dbReference type="ChEBI" id="CHEBI:16708"/>
        <dbReference type="ChEBI" id="CHEBI:17509"/>
        <dbReference type="ChEBI" id="CHEBI:43474"/>
        <dbReference type="ChEBI" id="CHEBI:58533"/>
        <dbReference type="EC" id="2.4.2.28"/>
    </reaction>
    <physiologicalReaction direction="left-to-right" evidence="11">
        <dbReference type="Rhea" id="RHEA:11853"/>
    </physiologicalReaction>
</comment>
<evidence type="ECO:0000256" key="11">
    <source>
        <dbReference type="ARBA" id="ARBA00049893"/>
    </source>
</evidence>
<name>A0A9E6ZP38_ALIAG</name>
<evidence type="ECO:0000256" key="7">
    <source>
        <dbReference type="ARBA" id="ARBA00022801"/>
    </source>
</evidence>
<reference evidence="14" key="1">
    <citation type="journal article" date="2022" name="G3 (Bethesda)">
        <title>Unveiling the complete genome sequence of Alicyclobacillus acidoterrestris DSM 3922T, a taint-producing strain.</title>
        <authorList>
            <person name="Leonardo I.C."/>
            <person name="Barreto Crespo M.T."/>
            <person name="Gaspar F.B."/>
        </authorList>
    </citation>
    <scope>NUCLEOTIDE SEQUENCE [LARGE SCALE GENOMIC DNA]</scope>
    <source>
        <strain evidence="14">DSM 3922</strain>
    </source>
</reference>
<evidence type="ECO:0000313" key="14">
    <source>
        <dbReference type="Proteomes" id="UP000829401"/>
    </source>
</evidence>
<evidence type="ECO:0000256" key="3">
    <source>
        <dbReference type="ARBA" id="ARBA00003215"/>
    </source>
</evidence>
<evidence type="ECO:0000313" key="13">
    <source>
        <dbReference type="EMBL" id="UNO50591.1"/>
    </source>
</evidence>
<comment type="catalytic activity">
    <reaction evidence="10">
        <text>adenosine + phosphate = alpha-D-ribose 1-phosphate + adenine</text>
        <dbReference type="Rhea" id="RHEA:27642"/>
        <dbReference type="ChEBI" id="CHEBI:16335"/>
        <dbReference type="ChEBI" id="CHEBI:16708"/>
        <dbReference type="ChEBI" id="CHEBI:43474"/>
        <dbReference type="ChEBI" id="CHEBI:57720"/>
        <dbReference type="EC" id="2.4.2.1"/>
    </reaction>
    <physiologicalReaction direction="left-to-right" evidence="10">
        <dbReference type="Rhea" id="RHEA:27643"/>
    </physiologicalReaction>
</comment>
<accession>A0A9E6ZP38</accession>
<gene>
    <name evidence="13" type="primary">pgeF</name>
    <name evidence="13" type="ORF">K1I37_09165</name>
</gene>
<dbReference type="PANTHER" id="PTHR30616:SF2">
    <property type="entry name" value="PURINE NUCLEOSIDE PHOSPHORYLASE LACC1"/>
    <property type="match status" value="1"/>
</dbReference>
<evidence type="ECO:0000256" key="12">
    <source>
        <dbReference type="RuleBase" id="RU361274"/>
    </source>
</evidence>
<evidence type="ECO:0000256" key="5">
    <source>
        <dbReference type="ARBA" id="ARBA00022679"/>
    </source>
</evidence>
<dbReference type="InterPro" id="IPR038371">
    <property type="entry name" value="Cu_polyphenol_OxRdtase_sf"/>
</dbReference>
<dbReference type="Pfam" id="PF02578">
    <property type="entry name" value="Cu-oxidase_4"/>
    <property type="match status" value="1"/>
</dbReference>
<evidence type="ECO:0000256" key="4">
    <source>
        <dbReference type="ARBA" id="ARBA00007353"/>
    </source>
</evidence>
<dbReference type="Proteomes" id="UP000829401">
    <property type="component" value="Chromosome"/>
</dbReference>
<dbReference type="SUPFAM" id="SSF64438">
    <property type="entry name" value="CNF1/YfiH-like putative cysteine hydrolases"/>
    <property type="match status" value="1"/>
</dbReference>
<comment type="catalytic activity">
    <reaction evidence="1">
        <text>inosine + phosphate = alpha-D-ribose 1-phosphate + hypoxanthine</text>
        <dbReference type="Rhea" id="RHEA:27646"/>
        <dbReference type="ChEBI" id="CHEBI:17368"/>
        <dbReference type="ChEBI" id="CHEBI:17596"/>
        <dbReference type="ChEBI" id="CHEBI:43474"/>
        <dbReference type="ChEBI" id="CHEBI:57720"/>
        <dbReference type="EC" id="2.4.2.1"/>
    </reaction>
    <physiologicalReaction direction="left-to-right" evidence="1">
        <dbReference type="Rhea" id="RHEA:27647"/>
    </physiologicalReaction>
</comment>
<evidence type="ECO:0000256" key="8">
    <source>
        <dbReference type="ARBA" id="ARBA00022833"/>
    </source>
</evidence>
<keyword evidence="8" id="KW-0862">Zinc</keyword>
<comment type="catalytic activity">
    <reaction evidence="9">
        <text>adenosine + H2O + H(+) = inosine + NH4(+)</text>
        <dbReference type="Rhea" id="RHEA:24408"/>
        <dbReference type="ChEBI" id="CHEBI:15377"/>
        <dbReference type="ChEBI" id="CHEBI:15378"/>
        <dbReference type="ChEBI" id="CHEBI:16335"/>
        <dbReference type="ChEBI" id="CHEBI:17596"/>
        <dbReference type="ChEBI" id="CHEBI:28938"/>
        <dbReference type="EC" id="3.5.4.4"/>
    </reaction>
    <physiologicalReaction direction="left-to-right" evidence="9">
        <dbReference type="Rhea" id="RHEA:24409"/>
    </physiologicalReaction>
</comment>
<keyword evidence="5" id="KW-0808">Transferase</keyword>
<dbReference type="RefSeq" id="WP_236613823.1">
    <property type="nucleotide sequence ID" value="NZ_AURB01000068.1"/>
</dbReference>
<keyword evidence="7" id="KW-0378">Hydrolase</keyword>
<dbReference type="PANTHER" id="PTHR30616">
    <property type="entry name" value="UNCHARACTERIZED PROTEIN YFIH"/>
    <property type="match status" value="1"/>
</dbReference>
<protein>
    <recommendedName>
        <fullName evidence="12">Purine nucleoside phosphorylase</fullName>
    </recommendedName>
</protein>
<comment type="similarity">
    <text evidence="4 12">Belongs to the purine nucleoside phosphorylase YfiH/LACC1 family.</text>
</comment>
<comment type="cofactor">
    <cofactor evidence="2">
        <name>Zn(2+)</name>
        <dbReference type="ChEBI" id="CHEBI:29105"/>
    </cofactor>
</comment>
<proteinExistence type="inferred from homology"/>
<dbReference type="AlphaFoldDB" id="A0A9E6ZP38"/>
<keyword evidence="6" id="KW-0479">Metal-binding</keyword>
<dbReference type="CDD" id="cd16833">
    <property type="entry name" value="YfiH"/>
    <property type="match status" value="1"/>
</dbReference>
<evidence type="ECO:0000256" key="2">
    <source>
        <dbReference type="ARBA" id="ARBA00001947"/>
    </source>
</evidence>
<evidence type="ECO:0000256" key="10">
    <source>
        <dbReference type="ARBA" id="ARBA00048968"/>
    </source>
</evidence>
<organism evidence="13 14">
    <name type="scientific">Alicyclobacillus acidoterrestris (strain ATCC 49025 / DSM 3922 / CIP 106132 / NCIMB 13137 / GD3B)</name>
    <dbReference type="NCBI Taxonomy" id="1356854"/>
    <lineage>
        <taxon>Bacteria</taxon>
        <taxon>Bacillati</taxon>
        <taxon>Bacillota</taxon>
        <taxon>Bacilli</taxon>
        <taxon>Bacillales</taxon>
        <taxon>Alicyclobacillaceae</taxon>
        <taxon>Alicyclobacillus</taxon>
    </lineage>
</organism>